<evidence type="ECO:0000313" key="2">
    <source>
        <dbReference type="EMBL" id="MBR8826371.1"/>
    </source>
</evidence>
<dbReference type="InterPro" id="IPR017853">
    <property type="entry name" value="GH"/>
</dbReference>
<dbReference type="InterPro" id="IPR013780">
    <property type="entry name" value="Glyco_hydro_b"/>
</dbReference>
<dbReference type="InterPro" id="IPR045857">
    <property type="entry name" value="O16G_dom_2"/>
</dbReference>
<comment type="caution">
    <text evidence="2">The sequence shown here is derived from an EMBL/GenBank/DDBJ whole genome shotgun (WGS) entry which is preliminary data.</text>
</comment>
<dbReference type="EMBL" id="JADQBC010000002">
    <property type="protein sequence ID" value="MBR8826371.1"/>
    <property type="molecule type" value="Genomic_DNA"/>
</dbReference>
<evidence type="ECO:0000313" key="3">
    <source>
        <dbReference type="Proteomes" id="UP000767446"/>
    </source>
</evidence>
<dbReference type="PANTHER" id="PTHR10357:SF213">
    <property type="entry name" value="ALPHA AMYLASE CATALYTIC REGION"/>
    <property type="match status" value="1"/>
</dbReference>
<dbReference type="Proteomes" id="UP000767446">
    <property type="component" value="Unassembled WGS sequence"/>
</dbReference>
<dbReference type="AlphaFoldDB" id="A0A941GUY2"/>
<protein>
    <submittedName>
        <fullName evidence="2">Alpha-amylase family protein</fullName>
    </submittedName>
</protein>
<dbReference type="InterPro" id="IPR006047">
    <property type="entry name" value="GH13_cat_dom"/>
</dbReference>
<dbReference type="SUPFAM" id="SSF51011">
    <property type="entry name" value="Glycosyl hydrolase domain"/>
    <property type="match status" value="1"/>
</dbReference>
<accession>A0A941GUY2</accession>
<dbReference type="PANTHER" id="PTHR10357">
    <property type="entry name" value="ALPHA-AMYLASE FAMILY MEMBER"/>
    <property type="match status" value="1"/>
</dbReference>
<dbReference type="GO" id="GO:0047669">
    <property type="term" value="F:amylosucrase activity"/>
    <property type="evidence" value="ECO:0007669"/>
    <property type="project" value="InterPro"/>
</dbReference>
<organism evidence="2 3">
    <name type="scientific">Gomphosphaeria aponina SAG 52.96 = DSM 107014</name>
    <dbReference type="NCBI Taxonomy" id="1521640"/>
    <lineage>
        <taxon>Bacteria</taxon>
        <taxon>Bacillati</taxon>
        <taxon>Cyanobacteriota</taxon>
        <taxon>Cyanophyceae</taxon>
        <taxon>Oscillatoriophycideae</taxon>
        <taxon>Chroococcales</taxon>
        <taxon>Gomphosphaeriaceae</taxon>
        <taxon>Gomphosphaeria</taxon>
    </lineage>
</organism>
<dbReference type="Pfam" id="PF00128">
    <property type="entry name" value="Alpha-amylase"/>
    <property type="match status" value="1"/>
</dbReference>
<dbReference type="GO" id="GO:0005975">
    <property type="term" value="P:carbohydrate metabolic process"/>
    <property type="evidence" value="ECO:0007669"/>
    <property type="project" value="InterPro"/>
</dbReference>
<feature type="domain" description="Glycosyl hydrolase family 13 catalytic" evidence="1">
    <location>
        <begin position="99"/>
        <end position="556"/>
    </location>
</feature>
<evidence type="ECO:0000259" key="1">
    <source>
        <dbReference type="SMART" id="SM00642"/>
    </source>
</evidence>
<gene>
    <name evidence="2" type="ORF">DSM107014_00455</name>
</gene>
<dbReference type="InterPro" id="IPR044077">
    <property type="entry name" value="Amylosucrase"/>
</dbReference>
<dbReference type="Gene3D" id="3.20.20.80">
    <property type="entry name" value="Glycosidases"/>
    <property type="match status" value="1"/>
</dbReference>
<sequence>MYEQLSHSILNEILERLKPEIKEQELNHFYTRLGANFYSLFSLFLKLYGKRKDFKEQLLKLVEVMARQYIGRSPELKKTDLAREKDYNWFLSQKWVGMTLYADGFAENLLDLLSKIDYFQELGVNLIHIMPILECPKNASDGGYAVSNYRQIDARVGDLEALKNIAQAMKQRDILLVLDIVVNHTSNQHEWAEKARQGEHKYKEYYYIFQDREIPDMFEKTLPDVFPQTAPGNFTWDETMQKWVMTVFNNYQWDLNYQNPAVFIEMLDILLFWANQGVDILRLDAVAFLWKKIGGSSQNEPEAHILLQLFKDCCQVTAPGVLFIAEAIVAPVEIVKYFGEDAINAKECEIAYNATFMALLWDAVATKNAKLLKQGIKNLPDKLERATWLNYIRCHDDIGLGFTDEDIMEAGYEPKSHRNFLLNYFSGKYENTAARGLLFGQNPKNNDARISGTLTSLIGLETALEEKNQEKIELSIKHIILLHSMIFAFGGIPLIYYGDEIGTLNDYSYMGNLSKANDNRWAHRPKIDWKKAQLRKTPGTIEHTIFSALQRMIKVRKEIAAFGDFNNRELINLSNPHLFAFLRIAQENQDHVLVLGNFDASYQYLNLTDIDSKMLRLNDRDNIIDLYSSQASVMFKNQLVFSPFRFYWISVS</sequence>
<name>A0A941GUY2_9CHRO</name>
<proteinExistence type="predicted"/>
<reference evidence="2" key="1">
    <citation type="submission" date="2021-02" db="EMBL/GenBank/DDBJ databases">
        <title>Metagenome analyses of Stigonema ocellatum DSM 106950, Chlorogloea purpurea SAG 13.99 and Gomphosphaeria aponina DSM 107014.</title>
        <authorList>
            <person name="Marter P."/>
            <person name="Huang S."/>
        </authorList>
    </citation>
    <scope>NUCLEOTIDE SEQUENCE</scope>
    <source>
        <strain evidence="2">JP213</strain>
    </source>
</reference>
<dbReference type="Gene3D" id="2.60.40.1180">
    <property type="entry name" value="Golgi alpha-mannosidase II"/>
    <property type="match status" value="1"/>
</dbReference>
<dbReference type="Gene3D" id="1.10.1740.10">
    <property type="match status" value="1"/>
</dbReference>
<dbReference type="SMART" id="SM00642">
    <property type="entry name" value="Aamy"/>
    <property type="match status" value="1"/>
</dbReference>
<dbReference type="CDD" id="cd11324">
    <property type="entry name" value="AmyAc_Amylosucrase"/>
    <property type="match status" value="1"/>
</dbReference>
<dbReference type="SUPFAM" id="SSF51445">
    <property type="entry name" value="(Trans)glycosidases"/>
    <property type="match status" value="1"/>
</dbReference>
<dbReference type="Gene3D" id="3.90.400.10">
    <property type="entry name" value="Oligo-1,6-glucosidase, Domain 2"/>
    <property type="match status" value="1"/>
</dbReference>